<proteinExistence type="predicted"/>
<evidence type="ECO:0000259" key="2">
    <source>
        <dbReference type="Pfam" id="PF13399"/>
    </source>
</evidence>
<name>A0ABS2TQZ2_9ACTN</name>
<protein>
    <submittedName>
        <fullName evidence="3">LytR C-terminal domain-containing protein</fullName>
    </submittedName>
</protein>
<dbReference type="Gene3D" id="3.30.70.2390">
    <property type="match status" value="1"/>
</dbReference>
<gene>
    <name evidence="3" type="ORF">ITX44_10395</name>
</gene>
<evidence type="ECO:0000313" key="3">
    <source>
        <dbReference type="EMBL" id="MBM9504941.1"/>
    </source>
</evidence>
<dbReference type="EMBL" id="JADKYB010000005">
    <property type="protein sequence ID" value="MBM9504941.1"/>
    <property type="molecule type" value="Genomic_DNA"/>
</dbReference>
<dbReference type="InterPro" id="IPR027381">
    <property type="entry name" value="LytR/CpsA/Psr_C"/>
</dbReference>
<evidence type="ECO:0000256" key="1">
    <source>
        <dbReference type="SAM" id="MobiDB-lite"/>
    </source>
</evidence>
<keyword evidence="4" id="KW-1185">Reference proteome</keyword>
<organism evidence="3 4">
    <name type="scientific">Actinacidiphila acididurans</name>
    <dbReference type="NCBI Taxonomy" id="2784346"/>
    <lineage>
        <taxon>Bacteria</taxon>
        <taxon>Bacillati</taxon>
        <taxon>Actinomycetota</taxon>
        <taxon>Actinomycetes</taxon>
        <taxon>Kitasatosporales</taxon>
        <taxon>Streptomycetaceae</taxon>
        <taxon>Actinacidiphila</taxon>
    </lineage>
</organism>
<sequence>MGTSVPPDIAEPGAGTAAAPVHVDVPPAQVRVVVENGTDTSGLAATAQRQFAASGFVTPGLPANSAQRTQRTLIRYDPRWDRSARSLAAALPGAQLVAAPGQGPVMNVTLGSDFTRVTPVTAVGAVATPAGIPVSGDQEVSCG</sequence>
<comment type="caution">
    <text evidence="3">The sequence shown here is derived from an EMBL/GenBank/DDBJ whole genome shotgun (WGS) entry which is preliminary data.</text>
</comment>
<dbReference type="Pfam" id="PF13399">
    <property type="entry name" value="LytR_C"/>
    <property type="match status" value="1"/>
</dbReference>
<evidence type="ECO:0000313" key="4">
    <source>
        <dbReference type="Proteomes" id="UP000749040"/>
    </source>
</evidence>
<dbReference type="Proteomes" id="UP000749040">
    <property type="component" value="Unassembled WGS sequence"/>
</dbReference>
<feature type="domain" description="LytR/CpsA/Psr regulator C-terminal" evidence="2">
    <location>
        <begin position="29"/>
        <end position="114"/>
    </location>
</feature>
<reference evidence="3 4" key="1">
    <citation type="submission" date="2021-01" db="EMBL/GenBank/DDBJ databases">
        <title>Streptomyces acididurans sp. nov., isolated from a peat swamp forest soil.</title>
        <authorList>
            <person name="Chantavorakit T."/>
            <person name="Duangmal K."/>
        </authorList>
    </citation>
    <scope>NUCLEOTIDE SEQUENCE [LARGE SCALE GENOMIC DNA]</scope>
    <source>
        <strain evidence="3 4">KK5PA1</strain>
    </source>
</reference>
<accession>A0ABS2TQZ2</accession>
<feature type="region of interest" description="Disordered" evidence="1">
    <location>
        <begin position="1"/>
        <end position="20"/>
    </location>
</feature>